<protein>
    <recommendedName>
        <fullName evidence="1">TY-Chap N-terminal domain-containing protein</fullName>
    </recommendedName>
</protein>
<evidence type="ECO:0000259" key="1">
    <source>
        <dbReference type="Pfam" id="PF22552"/>
    </source>
</evidence>
<dbReference type="InterPro" id="IPR054344">
    <property type="entry name" value="TY-Chap_N"/>
</dbReference>
<evidence type="ECO:0000313" key="3">
    <source>
        <dbReference type="Proteomes" id="UP000030011"/>
    </source>
</evidence>
<sequence length="159" mass="18067">MTYAVELPAAGPADWAAWSGELVHRIRALDDGDDVLVSIPELARPHMLRHSRIFGLVPAHHEDTHPWVRIRRDEDHAILELVGSENFGGEYLLSKEDEDAIDALGWRRPGHDDIEARVWSRWYPDDVTDTAYLPLAQARAAADLVTRTLRDVLCEERND</sequence>
<feature type="domain" description="TY-Chap N-terminal" evidence="1">
    <location>
        <begin position="14"/>
        <end position="153"/>
    </location>
</feature>
<gene>
    <name evidence="2" type="ORF">N803_01890</name>
</gene>
<dbReference type="Proteomes" id="UP000030011">
    <property type="component" value="Unassembled WGS sequence"/>
</dbReference>
<evidence type="ECO:0000313" key="2">
    <source>
        <dbReference type="EMBL" id="KGN39592.1"/>
    </source>
</evidence>
<dbReference type="Pfam" id="PF22552">
    <property type="entry name" value="TY-Chap3"/>
    <property type="match status" value="1"/>
</dbReference>
<comment type="caution">
    <text evidence="2">The sequence shown here is derived from an EMBL/GenBank/DDBJ whole genome shotgun (WGS) entry which is preliminary data.</text>
</comment>
<dbReference type="AlphaFoldDB" id="A0A0A0JU51"/>
<keyword evidence="3" id="KW-1185">Reference proteome</keyword>
<proteinExistence type="predicted"/>
<dbReference type="STRING" id="1385521.N803_01890"/>
<accession>A0A0A0JU51</accession>
<reference evidence="2 3" key="1">
    <citation type="submission" date="2013-08" db="EMBL/GenBank/DDBJ databases">
        <title>The genome sequence of Knoellia subterranea.</title>
        <authorList>
            <person name="Zhu W."/>
            <person name="Wang G."/>
        </authorList>
    </citation>
    <scope>NUCLEOTIDE SEQUENCE [LARGE SCALE GENOMIC DNA]</scope>
    <source>
        <strain evidence="2 3">KCTC 19937</strain>
    </source>
</reference>
<dbReference type="eggNOG" id="ENOG5031WHS">
    <property type="taxonomic scope" value="Bacteria"/>
</dbReference>
<dbReference type="RefSeq" id="WP_035902109.1">
    <property type="nucleotide sequence ID" value="NZ_AVPK01000001.1"/>
</dbReference>
<dbReference type="OrthoDB" id="4843202at2"/>
<dbReference type="EMBL" id="AVPK01000001">
    <property type="protein sequence ID" value="KGN39592.1"/>
    <property type="molecule type" value="Genomic_DNA"/>
</dbReference>
<name>A0A0A0JU51_9MICO</name>
<organism evidence="2 3">
    <name type="scientific">Knoellia subterranea KCTC 19937</name>
    <dbReference type="NCBI Taxonomy" id="1385521"/>
    <lineage>
        <taxon>Bacteria</taxon>
        <taxon>Bacillati</taxon>
        <taxon>Actinomycetota</taxon>
        <taxon>Actinomycetes</taxon>
        <taxon>Micrococcales</taxon>
        <taxon>Intrasporangiaceae</taxon>
        <taxon>Knoellia</taxon>
    </lineage>
</organism>